<name>A0A2V3VZV5_9BACI</name>
<organism evidence="12 13">
    <name type="scientific">Pseudogracilibacillus auburnensis</name>
    <dbReference type="NCBI Taxonomy" id="1494959"/>
    <lineage>
        <taxon>Bacteria</taxon>
        <taxon>Bacillati</taxon>
        <taxon>Bacillota</taxon>
        <taxon>Bacilli</taxon>
        <taxon>Bacillales</taxon>
        <taxon>Bacillaceae</taxon>
        <taxon>Pseudogracilibacillus</taxon>
    </lineage>
</organism>
<evidence type="ECO:0000256" key="4">
    <source>
        <dbReference type="ARBA" id="ARBA00012572"/>
    </source>
</evidence>
<evidence type="ECO:0000256" key="5">
    <source>
        <dbReference type="ARBA" id="ARBA00022272"/>
    </source>
</evidence>
<dbReference type="Gene3D" id="3.20.20.70">
    <property type="entry name" value="Aldolase class I"/>
    <property type="match status" value="1"/>
</dbReference>
<dbReference type="RefSeq" id="WP_110395749.1">
    <property type="nucleotide sequence ID" value="NZ_JADIJL010000004.1"/>
</dbReference>
<dbReference type="UniPathway" id="UPA00035">
    <property type="reaction ID" value="UER00042"/>
</dbReference>
<dbReference type="EMBL" id="QJJQ01000008">
    <property type="protein sequence ID" value="PXW86338.1"/>
    <property type="molecule type" value="Genomic_DNA"/>
</dbReference>
<feature type="domain" description="N-(5'phosphoribosyl) anthranilate isomerase (PRAI)" evidence="11">
    <location>
        <begin position="3"/>
        <end position="196"/>
    </location>
</feature>
<dbReference type="GO" id="GO:0000162">
    <property type="term" value="P:L-tryptophan biosynthetic process"/>
    <property type="evidence" value="ECO:0007669"/>
    <property type="project" value="UniProtKB-UniRule"/>
</dbReference>
<keyword evidence="6 10" id="KW-0028">Amino-acid biosynthesis</keyword>
<evidence type="ECO:0000259" key="11">
    <source>
        <dbReference type="Pfam" id="PF00697"/>
    </source>
</evidence>
<comment type="catalytic activity">
    <reaction evidence="1 10">
        <text>N-(5-phospho-beta-D-ribosyl)anthranilate = 1-(2-carboxyphenylamino)-1-deoxy-D-ribulose 5-phosphate</text>
        <dbReference type="Rhea" id="RHEA:21540"/>
        <dbReference type="ChEBI" id="CHEBI:18277"/>
        <dbReference type="ChEBI" id="CHEBI:58613"/>
        <dbReference type="EC" id="5.3.1.24"/>
    </reaction>
</comment>
<keyword evidence="8 10" id="KW-0057">Aromatic amino acid biosynthesis</keyword>
<evidence type="ECO:0000256" key="6">
    <source>
        <dbReference type="ARBA" id="ARBA00022605"/>
    </source>
</evidence>
<dbReference type="PANTHER" id="PTHR42894">
    <property type="entry name" value="N-(5'-PHOSPHORIBOSYL)ANTHRANILATE ISOMERASE"/>
    <property type="match status" value="1"/>
</dbReference>
<evidence type="ECO:0000256" key="3">
    <source>
        <dbReference type="ARBA" id="ARBA00007571"/>
    </source>
</evidence>
<sequence>MIVKVCGITTKETARVVEASGADFIGFVFAPSKREISPADAKEIAKGLSPQIKKVGVFVNESVDRIIEIADLVGLDFIQLHGDEPDTIANSIPYPIIKAFVIDQVDVNSIKNYPCDYILIDSPGKKYRGGSGETFHWGRLDELGIDKDKLILAGGLSPENIQEAIITVKPVGVDVSSGVETNGIKDHHKINYFVENVRKSC</sequence>
<dbReference type="HAMAP" id="MF_00135">
    <property type="entry name" value="PRAI"/>
    <property type="match status" value="1"/>
</dbReference>
<dbReference type="AlphaFoldDB" id="A0A2V3VZV5"/>
<comment type="similarity">
    <text evidence="3 10">Belongs to the TrpF family.</text>
</comment>
<dbReference type="InterPro" id="IPR013785">
    <property type="entry name" value="Aldolase_TIM"/>
</dbReference>
<keyword evidence="7 10" id="KW-0822">Tryptophan biosynthesis</keyword>
<dbReference type="Proteomes" id="UP000247978">
    <property type="component" value="Unassembled WGS sequence"/>
</dbReference>
<dbReference type="GO" id="GO:0004640">
    <property type="term" value="F:phosphoribosylanthranilate isomerase activity"/>
    <property type="evidence" value="ECO:0007669"/>
    <property type="project" value="UniProtKB-UniRule"/>
</dbReference>
<dbReference type="EC" id="5.3.1.24" evidence="4 10"/>
<keyword evidence="9 10" id="KW-0413">Isomerase</keyword>
<dbReference type="SUPFAM" id="SSF51366">
    <property type="entry name" value="Ribulose-phoshate binding barrel"/>
    <property type="match status" value="1"/>
</dbReference>
<dbReference type="InterPro" id="IPR044643">
    <property type="entry name" value="TrpF_fam"/>
</dbReference>
<proteinExistence type="inferred from homology"/>
<evidence type="ECO:0000256" key="1">
    <source>
        <dbReference type="ARBA" id="ARBA00001164"/>
    </source>
</evidence>
<evidence type="ECO:0000313" key="13">
    <source>
        <dbReference type="Proteomes" id="UP000247978"/>
    </source>
</evidence>
<keyword evidence="13" id="KW-1185">Reference proteome</keyword>
<dbReference type="PANTHER" id="PTHR42894:SF1">
    <property type="entry name" value="N-(5'-PHOSPHORIBOSYL)ANTHRANILATE ISOMERASE"/>
    <property type="match status" value="1"/>
</dbReference>
<dbReference type="OrthoDB" id="9786954at2"/>
<evidence type="ECO:0000256" key="10">
    <source>
        <dbReference type="HAMAP-Rule" id="MF_00135"/>
    </source>
</evidence>
<dbReference type="Pfam" id="PF00697">
    <property type="entry name" value="PRAI"/>
    <property type="match status" value="1"/>
</dbReference>
<evidence type="ECO:0000256" key="7">
    <source>
        <dbReference type="ARBA" id="ARBA00022822"/>
    </source>
</evidence>
<comment type="caution">
    <text evidence="12">The sequence shown here is derived from an EMBL/GenBank/DDBJ whole genome shotgun (WGS) entry which is preliminary data.</text>
</comment>
<dbReference type="FunFam" id="3.20.20.70:FF:000075">
    <property type="entry name" value="Tryptophan biosynthesis protein TRP1"/>
    <property type="match status" value="1"/>
</dbReference>
<dbReference type="CDD" id="cd00405">
    <property type="entry name" value="PRAI"/>
    <property type="match status" value="1"/>
</dbReference>
<comment type="pathway">
    <text evidence="2 10">Amino-acid biosynthesis; L-tryptophan biosynthesis; L-tryptophan from chorismate: step 3/5.</text>
</comment>
<accession>A0A2V3VZV5</accession>
<evidence type="ECO:0000256" key="2">
    <source>
        <dbReference type="ARBA" id="ARBA00004664"/>
    </source>
</evidence>
<dbReference type="InterPro" id="IPR011060">
    <property type="entry name" value="RibuloseP-bd_barrel"/>
</dbReference>
<dbReference type="InterPro" id="IPR001240">
    <property type="entry name" value="PRAI_dom"/>
</dbReference>
<protein>
    <recommendedName>
        <fullName evidence="5 10">N-(5'-phosphoribosyl)anthranilate isomerase</fullName>
        <shortName evidence="10">PRAI</shortName>
        <ecNumber evidence="4 10">5.3.1.24</ecNumber>
    </recommendedName>
</protein>
<evidence type="ECO:0000313" key="12">
    <source>
        <dbReference type="EMBL" id="PXW86338.1"/>
    </source>
</evidence>
<gene>
    <name evidence="10" type="primary">trpF</name>
    <name evidence="12" type="ORF">DFR56_108156</name>
</gene>
<evidence type="ECO:0000256" key="9">
    <source>
        <dbReference type="ARBA" id="ARBA00023235"/>
    </source>
</evidence>
<reference evidence="12 13" key="1">
    <citation type="submission" date="2018-05" db="EMBL/GenBank/DDBJ databases">
        <title>Genomic Encyclopedia of Type Strains, Phase IV (KMG-IV): sequencing the most valuable type-strain genomes for metagenomic binning, comparative biology and taxonomic classification.</title>
        <authorList>
            <person name="Goeker M."/>
        </authorList>
    </citation>
    <scope>NUCLEOTIDE SEQUENCE [LARGE SCALE GENOMIC DNA]</scope>
    <source>
        <strain evidence="12 13">DSM 28556</strain>
    </source>
</reference>
<evidence type="ECO:0000256" key="8">
    <source>
        <dbReference type="ARBA" id="ARBA00023141"/>
    </source>
</evidence>